<proteinExistence type="predicted"/>
<evidence type="ECO:0000313" key="4">
    <source>
        <dbReference type="Proteomes" id="UP000472971"/>
    </source>
</evidence>
<gene>
    <name evidence="3" type="ORF">G4D64_12855</name>
    <name evidence="2" type="ORF">H1Z61_13245</name>
</gene>
<accession>A0A6B3VVV0</accession>
<keyword evidence="1" id="KW-1133">Transmembrane helix</keyword>
<protein>
    <recommendedName>
        <fullName evidence="6">Short-chain dehydrogenase</fullName>
    </recommendedName>
</protein>
<keyword evidence="1" id="KW-0812">Transmembrane</keyword>
<evidence type="ECO:0000256" key="1">
    <source>
        <dbReference type="SAM" id="Phobius"/>
    </source>
</evidence>
<dbReference type="RefSeq" id="WP_163242775.1">
    <property type="nucleotide sequence ID" value="NZ_CP082780.1"/>
</dbReference>
<evidence type="ECO:0000313" key="5">
    <source>
        <dbReference type="Proteomes" id="UP000570010"/>
    </source>
</evidence>
<reference evidence="3 4" key="1">
    <citation type="submission" date="2020-02" db="EMBL/GenBank/DDBJ databases">
        <title>Bacillus aquiflavi sp. nov., isolated from yellow water of strong flavor Chinese baijiu in Yibin region of China.</title>
        <authorList>
            <person name="Xie J."/>
        </authorList>
    </citation>
    <scope>NUCLEOTIDE SEQUENCE [LARGE SCALE GENOMIC DNA]</scope>
    <source>
        <strain evidence="3 4">3H-10</strain>
    </source>
</reference>
<evidence type="ECO:0000313" key="3">
    <source>
        <dbReference type="EMBL" id="NEY82370.1"/>
    </source>
</evidence>
<sequence length="76" mass="8629">MSLYLTTILIVLLGILVFSLIYTWIIGRGREKVKGELDSEIPEQAQEHAYIRNPIFIAYAAFFVILLLIIVYAASL</sequence>
<comment type="caution">
    <text evidence="3">The sequence shown here is derived from an EMBL/GenBank/DDBJ whole genome shotgun (WGS) entry which is preliminary data.</text>
</comment>
<dbReference type="EMBL" id="JACEIO010000033">
    <property type="protein sequence ID" value="MBA4538071.1"/>
    <property type="molecule type" value="Genomic_DNA"/>
</dbReference>
<organism evidence="3 4">
    <name type="scientific">Bacillus aquiflavi</name>
    <dbReference type="NCBI Taxonomy" id="2672567"/>
    <lineage>
        <taxon>Bacteria</taxon>
        <taxon>Bacillati</taxon>
        <taxon>Bacillota</taxon>
        <taxon>Bacilli</taxon>
        <taxon>Bacillales</taxon>
        <taxon>Bacillaceae</taxon>
        <taxon>Bacillus</taxon>
    </lineage>
</organism>
<name>A0A6B3VVV0_9BACI</name>
<dbReference type="Proteomes" id="UP000570010">
    <property type="component" value="Unassembled WGS sequence"/>
</dbReference>
<keyword evidence="1" id="KW-0472">Membrane</keyword>
<dbReference type="Proteomes" id="UP000472971">
    <property type="component" value="Unassembled WGS sequence"/>
</dbReference>
<keyword evidence="4" id="KW-1185">Reference proteome</keyword>
<dbReference type="EMBL" id="JAAIWN010000032">
    <property type="protein sequence ID" value="NEY82370.1"/>
    <property type="molecule type" value="Genomic_DNA"/>
</dbReference>
<evidence type="ECO:0000313" key="2">
    <source>
        <dbReference type="EMBL" id="MBA4538071.1"/>
    </source>
</evidence>
<dbReference type="AlphaFoldDB" id="A0A6B3VVV0"/>
<reference evidence="2 5" key="2">
    <citation type="submission" date="2020-07" db="EMBL/GenBank/DDBJ databases">
        <authorList>
            <person name="Feng H."/>
        </authorList>
    </citation>
    <scope>NUCLEOTIDE SEQUENCE [LARGE SCALE GENOMIC DNA]</scope>
    <source>
        <strain evidence="2">S-12</strain>
        <strain evidence="5">s-12</strain>
    </source>
</reference>
<feature type="transmembrane region" description="Helical" evidence="1">
    <location>
        <begin position="56"/>
        <end position="75"/>
    </location>
</feature>
<evidence type="ECO:0008006" key="6">
    <source>
        <dbReference type="Google" id="ProtNLM"/>
    </source>
</evidence>
<feature type="transmembrane region" description="Helical" evidence="1">
    <location>
        <begin position="6"/>
        <end position="25"/>
    </location>
</feature>